<dbReference type="Proteomes" id="UP000298468">
    <property type="component" value="Unassembled WGS sequence"/>
</dbReference>
<reference evidence="6 7" key="1">
    <citation type="submission" date="2019-03" db="EMBL/GenBank/DDBJ databases">
        <title>Genomics of glacier-inhabiting Cryobacterium strains.</title>
        <authorList>
            <person name="Liu Q."/>
            <person name="Xin Y.-H."/>
        </authorList>
    </citation>
    <scope>NUCLEOTIDE SEQUENCE [LARGE SCALE GENOMIC DNA]</scope>
    <source>
        <strain evidence="6 7">Sr59</strain>
    </source>
</reference>
<keyword evidence="2 4" id="KW-0238">DNA-binding</keyword>
<dbReference type="RefSeq" id="WP_134640204.1">
    <property type="nucleotide sequence ID" value="NZ_SOHM01000012.1"/>
</dbReference>
<dbReference type="Gene3D" id="1.10.10.60">
    <property type="entry name" value="Homeodomain-like"/>
    <property type="match status" value="1"/>
</dbReference>
<dbReference type="OrthoDB" id="9805134at2"/>
<dbReference type="PROSITE" id="PS50977">
    <property type="entry name" value="HTH_TETR_2"/>
    <property type="match status" value="1"/>
</dbReference>
<protein>
    <submittedName>
        <fullName evidence="6">TetR/AcrR family transcriptional regulator</fullName>
    </submittedName>
</protein>
<keyword evidence="1" id="KW-0805">Transcription regulation</keyword>
<dbReference type="Pfam" id="PF00440">
    <property type="entry name" value="TetR_N"/>
    <property type="match status" value="1"/>
</dbReference>
<dbReference type="EMBL" id="SOHM01000012">
    <property type="protein sequence ID" value="TFD92092.1"/>
    <property type="molecule type" value="Genomic_DNA"/>
</dbReference>
<gene>
    <name evidence="6" type="ORF">E3T61_07220</name>
</gene>
<evidence type="ECO:0000259" key="5">
    <source>
        <dbReference type="PROSITE" id="PS50977"/>
    </source>
</evidence>
<keyword evidence="3" id="KW-0804">Transcription</keyword>
<dbReference type="SUPFAM" id="SSF46689">
    <property type="entry name" value="Homeodomain-like"/>
    <property type="match status" value="1"/>
</dbReference>
<name>A0A4R9BYH1_9MICO</name>
<evidence type="ECO:0000256" key="1">
    <source>
        <dbReference type="ARBA" id="ARBA00023015"/>
    </source>
</evidence>
<dbReference type="InterPro" id="IPR036271">
    <property type="entry name" value="Tet_transcr_reg_TetR-rel_C_sf"/>
</dbReference>
<dbReference type="GO" id="GO:0003677">
    <property type="term" value="F:DNA binding"/>
    <property type="evidence" value="ECO:0007669"/>
    <property type="project" value="UniProtKB-UniRule"/>
</dbReference>
<dbReference type="PANTHER" id="PTHR47506">
    <property type="entry name" value="TRANSCRIPTIONAL REGULATORY PROTEIN"/>
    <property type="match status" value="1"/>
</dbReference>
<keyword evidence="7" id="KW-1185">Reference proteome</keyword>
<feature type="DNA-binding region" description="H-T-H motif" evidence="4">
    <location>
        <begin position="29"/>
        <end position="48"/>
    </location>
</feature>
<dbReference type="PANTHER" id="PTHR47506:SF1">
    <property type="entry name" value="HTH-TYPE TRANSCRIPTIONAL REGULATOR YJDC"/>
    <property type="match status" value="1"/>
</dbReference>
<evidence type="ECO:0000256" key="2">
    <source>
        <dbReference type="ARBA" id="ARBA00023125"/>
    </source>
</evidence>
<evidence type="ECO:0000313" key="6">
    <source>
        <dbReference type="EMBL" id="TFD92092.1"/>
    </source>
</evidence>
<dbReference type="AlphaFoldDB" id="A0A4R9BYH1"/>
<comment type="caution">
    <text evidence="6">The sequence shown here is derived from an EMBL/GenBank/DDBJ whole genome shotgun (WGS) entry which is preliminary data.</text>
</comment>
<organism evidence="6 7">
    <name type="scientific">Cryobacterium lactosi</name>
    <dbReference type="NCBI Taxonomy" id="1259202"/>
    <lineage>
        <taxon>Bacteria</taxon>
        <taxon>Bacillati</taxon>
        <taxon>Actinomycetota</taxon>
        <taxon>Actinomycetes</taxon>
        <taxon>Micrococcales</taxon>
        <taxon>Microbacteriaceae</taxon>
        <taxon>Cryobacterium</taxon>
    </lineage>
</organism>
<feature type="domain" description="HTH tetR-type" evidence="5">
    <location>
        <begin position="6"/>
        <end position="66"/>
    </location>
</feature>
<dbReference type="SUPFAM" id="SSF48498">
    <property type="entry name" value="Tetracyclin repressor-like, C-terminal domain"/>
    <property type="match status" value="1"/>
</dbReference>
<accession>A0A4R9BYH1</accession>
<dbReference type="InterPro" id="IPR009057">
    <property type="entry name" value="Homeodomain-like_sf"/>
</dbReference>
<proteinExistence type="predicted"/>
<dbReference type="PRINTS" id="PR00455">
    <property type="entry name" value="HTHTETR"/>
</dbReference>
<sequence length="215" mass="22145">MARPRKFKEEDVVAAASAVFASKGYAGTTMDDLAAATGLGKQSIYNSFGGKLELFIRAFQADGADAVAIAEAALDDSEGTPLQKIHAHVIMTAVTASTKAGTSSLFTKGTSELSASLSEVAGAALKVYSDLETVYRGCLVDAQEYGEIDPASDAEALATFFVSFLRGIEALGSAGVSRDRLLAAALTAINSLPLTEHGQSVVASDSMAPEATMPV</sequence>
<dbReference type="Gene3D" id="1.10.357.10">
    <property type="entry name" value="Tetracycline Repressor, domain 2"/>
    <property type="match status" value="1"/>
</dbReference>
<evidence type="ECO:0000313" key="7">
    <source>
        <dbReference type="Proteomes" id="UP000298468"/>
    </source>
</evidence>
<dbReference type="InterPro" id="IPR001647">
    <property type="entry name" value="HTH_TetR"/>
</dbReference>
<evidence type="ECO:0000256" key="4">
    <source>
        <dbReference type="PROSITE-ProRule" id="PRU00335"/>
    </source>
</evidence>
<evidence type="ECO:0000256" key="3">
    <source>
        <dbReference type="ARBA" id="ARBA00023163"/>
    </source>
</evidence>